<dbReference type="eggNOG" id="ENOG502N58C">
    <property type="taxonomic scope" value="Archaea"/>
</dbReference>
<evidence type="ECO:0000313" key="1">
    <source>
        <dbReference type="EMBL" id="AGK61099.1"/>
    </source>
</evidence>
<dbReference type="AlphaFoldDB" id="N0BBW3"/>
<sequence>MVEDEFQLVIQAVQDLIKSKRDHRGRGRKSHDPVLLTAITYIMIRNGWSLRDAERWCEENMHLLEQLGYDKPNPPI</sequence>
<protein>
    <submittedName>
        <fullName evidence="1">Uncharacterized protein</fullName>
    </submittedName>
</protein>
<dbReference type="HOGENOM" id="CLU_2645675_0_0_2"/>
<dbReference type="OrthoDB" id="381512at2157"/>
<gene>
    <name evidence="1" type="ORF">Asulf_01099</name>
</gene>
<dbReference type="Proteomes" id="UP000013307">
    <property type="component" value="Chromosome"/>
</dbReference>
<dbReference type="GeneID" id="41054475"/>
<dbReference type="RefSeq" id="WP_015590697.1">
    <property type="nucleotide sequence ID" value="NC_021169.1"/>
</dbReference>
<reference evidence="1 2" key="1">
    <citation type="journal article" date="2013" name="Genome Announc.">
        <title>Complete Genome Sequence of the Thermophilic and Facultatively Chemolithoautotrophic Sulfate Reducer Archaeoglobus sulfaticallidus Strain PM70-1T.</title>
        <authorList>
            <person name="Stokke R."/>
            <person name="Hocking W.P."/>
            <person name="Steinsbu B.O."/>
            <person name="Steen I.H."/>
        </authorList>
    </citation>
    <scope>NUCLEOTIDE SEQUENCE [LARGE SCALE GENOMIC DNA]</scope>
    <source>
        <strain evidence="1">PM70-1</strain>
    </source>
</reference>
<proteinExistence type="predicted"/>
<dbReference type="EMBL" id="CP005290">
    <property type="protein sequence ID" value="AGK61099.1"/>
    <property type="molecule type" value="Genomic_DNA"/>
</dbReference>
<organism evidence="1 2">
    <name type="scientific">Archaeoglobus sulfaticallidus PM70-1</name>
    <dbReference type="NCBI Taxonomy" id="387631"/>
    <lineage>
        <taxon>Archaea</taxon>
        <taxon>Methanobacteriati</taxon>
        <taxon>Methanobacteriota</taxon>
        <taxon>Archaeoglobi</taxon>
        <taxon>Archaeoglobales</taxon>
        <taxon>Archaeoglobaceae</taxon>
        <taxon>Archaeoglobus</taxon>
    </lineage>
</organism>
<accession>N0BBW3</accession>
<name>N0BBW3_9EURY</name>
<dbReference type="KEGG" id="ast:Asulf_01099"/>
<keyword evidence="2" id="KW-1185">Reference proteome</keyword>
<evidence type="ECO:0000313" key="2">
    <source>
        <dbReference type="Proteomes" id="UP000013307"/>
    </source>
</evidence>